<dbReference type="Gene3D" id="3.30.160.70">
    <property type="entry name" value="Methylated DNA-protein cysteine methyltransferase domain"/>
    <property type="match status" value="1"/>
</dbReference>
<dbReference type="InterPro" id="IPR014048">
    <property type="entry name" value="MethylDNA_cys_MeTrfase_DNA-bd"/>
</dbReference>
<dbReference type="SUPFAM" id="SSF53155">
    <property type="entry name" value="Methylated DNA-protein cysteine methyltransferase domain"/>
    <property type="match status" value="1"/>
</dbReference>
<comment type="catalytic activity">
    <reaction evidence="1 9">
        <text>a 4-O-methyl-thymidine in DNA + L-cysteinyl-[protein] = a thymidine in DNA + S-methyl-L-cysteinyl-[protein]</text>
        <dbReference type="Rhea" id="RHEA:53428"/>
        <dbReference type="Rhea" id="RHEA-COMP:10131"/>
        <dbReference type="Rhea" id="RHEA-COMP:10132"/>
        <dbReference type="Rhea" id="RHEA-COMP:13555"/>
        <dbReference type="Rhea" id="RHEA-COMP:13556"/>
        <dbReference type="ChEBI" id="CHEBI:29950"/>
        <dbReference type="ChEBI" id="CHEBI:82612"/>
        <dbReference type="ChEBI" id="CHEBI:137386"/>
        <dbReference type="ChEBI" id="CHEBI:137387"/>
        <dbReference type="EC" id="2.1.1.63"/>
    </reaction>
</comment>
<evidence type="ECO:0000256" key="3">
    <source>
        <dbReference type="ARBA" id="ARBA00022490"/>
    </source>
</evidence>
<dbReference type="Gene3D" id="1.10.10.10">
    <property type="entry name" value="Winged helix-like DNA-binding domain superfamily/Winged helix DNA-binding domain"/>
    <property type="match status" value="1"/>
</dbReference>
<dbReference type="SUPFAM" id="SSF46767">
    <property type="entry name" value="Methylated DNA-protein cysteine methyltransferase, C-terminal domain"/>
    <property type="match status" value="1"/>
</dbReference>
<keyword evidence="5 9" id="KW-0808">Transferase</keyword>
<evidence type="ECO:0000256" key="2">
    <source>
        <dbReference type="ARBA" id="ARBA00008711"/>
    </source>
</evidence>
<evidence type="ECO:0000256" key="1">
    <source>
        <dbReference type="ARBA" id="ARBA00001286"/>
    </source>
</evidence>
<dbReference type="Proteomes" id="UP000525686">
    <property type="component" value="Unassembled WGS sequence"/>
</dbReference>
<dbReference type="InterPro" id="IPR036388">
    <property type="entry name" value="WH-like_DNA-bd_sf"/>
</dbReference>
<accession>A0A5P0YMD7</accession>
<reference evidence="12" key="3">
    <citation type="journal article" name="Syst. Appl. Microbiol.">
        <title>Streptomyces alkaliterrae sp. nov., isolated from an alkaline soil, and emended descriptions of Streptomyces alkaliphilus, Streptomyces calidiresistens and Streptomyces durbertensis.</title>
        <authorList>
            <person name="Swiecimska M."/>
            <person name="Golinska P."/>
            <person name="Nouioui I."/>
            <person name="Wypij M."/>
            <person name="Rai M."/>
            <person name="Sangal V."/>
            <person name="Goodfellow M."/>
        </authorList>
    </citation>
    <scope>NUCLEOTIDE SEQUENCE</scope>
    <source>
        <strain evidence="12">OF3</strain>
        <strain evidence="13">OF8</strain>
    </source>
</reference>
<dbReference type="Proteomes" id="UP000320857">
    <property type="component" value="Unassembled WGS sequence"/>
</dbReference>
<dbReference type="GO" id="GO:0005737">
    <property type="term" value="C:cytoplasm"/>
    <property type="evidence" value="ECO:0007669"/>
    <property type="project" value="UniProtKB-SubCell"/>
</dbReference>
<comment type="function">
    <text evidence="9">Involved in the cellular defense against the biological effects of O6-methylguanine (O6-MeG) and O4-methylthymine (O4-MeT) in DNA. Repairs the methylated nucleobase in DNA by stoichiometrically transferring the methyl group to a cysteine residue in the enzyme. This is a suicide reaction: the enzyme is irreversibly inactivated.</text>
</comment>
<dbReference type="GO" id="GO:0032259">
    <property type="term" value="P:methylation"/>
    <property type="evidence" value="ECO:0007669"/>
    <property type="project" value="UniProtKB-KW"/>
</dbReference>
<dbReference type="Proteomes" id="UP000517765">
    <property type="component" value="Unassembled WGS sequence"/>
</dbReference>
<dbReference type="InterPro" id="IPR036217">
    <property type="entry name" value="MethylDNA_cys_MeTrfase_DNAb"/>
</dbReference>
<reference evidence="16 17" key="2">
    <citation type="submission" date="2020-05" db="EMBL/GenBank/DDBJ databases">
        <title>Classification of alakaliphilic streptomycetes isolated from an alkaline soil next to Lonar Crater, India and a proposal for the recognition of Streptomyces alkaliterrae sp. nov.</title>
        <authorList>
            <person name="Golinska P."/>
        </authorList>
    </citation>
    <scope>NUCLEOTIDE SEQUENCE [LARGE SCALE GENOMIC DNA]</scope>
    <source>
        <strain evidence="17">OF3</strain>
        <strain evidence="16">OF8</strain>
    </source>
</reference>
<dbReference type="EMBL" id="VJYK02000039">
    <property type="protein sequence ID" value="MQS01408.1"/>
    <property type="molecule type" value="Genomic_DNA"/>
</dbReference>
<sequence>MRNTDEQQNRTHTVVDSPIGPLTLVATEGVLSAVYMSEHRHRPPVESFGRRDAAAFDRVIAELAEYFAGERTEFSVPVRAAGTEFQQTVWAELRKIPYGRTITYGELAARIGRPSAARAVGAANGRNPVSVIVPCHRVVGGGGSLTGYAGGLDRKERLLALERGQLAAG</sequence>
<dbReference type="GO" id="GO:0003908">
    <property type="term" value="F:methylated-DNA-[protein]-cysteine S-methyltransferase activity"/>
    <property type="evidence" value="ECO:0007669"/>
    <property type="project" value="UniProtKB-UniRule"/>
</dbReference>
<name>A0A5P0YMD7_9ACTN</name>
<comment type="subcellular location">
    <subcellularLocation>
        <location evidence="9">Cytoplasm</location>
    </subcellularLocation>
</comment>
<feature type="domain" description="Methylguanine DNA methyltransferase ribonuclease-like" evidence="11">
    <location>
        <begin position="12"/>
        <end position="79"/>
    </location>
</feature>
<reference evidence="14 15" key="1">
    <citation type="submission" date="2019-10" db="EMBL/GenBank/DDBJ databases">
        <title>Streptomyces sp. nov., a novel actinobacterium isolated from alkaline environment.</title>
        <authorList>
            <person name="Golinska P."/>
        </authorList>
    </citation>
    <scope>NUCLEOTIDE SEQUENCE [LARGE SCALE GENOMIC DNA]</scope>
    <source>
        <strain evidence="14 15">OF1</strain>
    </source>
</reference>
<dbReference type="AlphaFoldDB" id="A0A5P0YMD7"/>
<evidence type="ECO:0000313" key="16">
    <source>
        <dbReference type="Proteomes" id="UP000517765"/>
    </source>
</evidence>
<evidence type="ECO:0000256" key="4">
    <source>
        <dbReference type="ARBA" id="ARBA00022603"/>
    </source>
</evidence>
<feature type="domain" description="Methylated-DNA-[protein]-cysteine S-methyltransferase DNA binding" evidence="10">
    <location>
        <begin position="84"/>
        <end position="163"/>
    </location>
</feature>
<evidence type="ECO:0000259" key="11">
    <source>
        <dbReference type="Pfam" id="PF02870"/>
    </source>
</evidence>
<dbReference type="InterPro" id="IPR001497">
    <property type="entry name" value="MethylDNA_cys_MeTrfase_AS"/>
</dbReference>
<keyword evidence="15" id="KW-1185">Reference proteome</keyword>
<keyword evidence="6 9" id="KW-0227">DNA damage</keyword>
<dbReference type="FunFam" id="1.10.10.10:FF:000214">
    <property type="entry name" value="Methylated-DNA--protein-cysteine methyltransferase"/>
    <property type="match status" value="1"/>
</dbReference>
<dbReference type="GO" id="GO:0006307">
    <property type="term" value="P:DNA alkylation repair"/>
    <property type="evidence" value="ECO:0007669"/>
    <property type="project" value="UniProtKB-UniRule"/>
</dbReference>
<dbReference type="InterPro" id="IPR023546">
    <property type="entry name" value="MGMT"/>
</dbReference>
<dbReference type="EMBL" id="JABJXA010000014">
    <property type="protein sequence ID" value="MBB1258006.1"/>
    <property type="molecule type" value="Genomic_DNA"/>
</dbReference>
<proteinExistence type="inferred from homology"/>
<keyword evidence="3 9" id="KW-0963">Cytoplasm</keyword>
<dbReference type="NCBIfam" id="TIGR00589">
    <property type="entry name" value="ogt"/>
    <property type="match status" value="1"/>
</dbReference>
<dbReference type="RefSeq" id="WP_143646884.1">
    <property type="nucleotide sequence ID" value="NZ_JABJWZ010000023.1"/>
</dbReference>
<evidence type="ECO:0000256" key="7">
    <source>
        <dbReference type="ARBA" id="ARBA00023204"/>
    </source>
</evidence>
<dbReference type="EMBL" id="JABJWZ010000023">
    <property type="protein sequence ID" value="MBB1252667.1"/>
    <property type="molecule type" value="Genomic_DNA"/>
</dbReference>
<dbReference type="HAMAP" id="MF_00772">
    <property type="entry name" value="OGT"/>
    <property type="match status" value="1"/>
</dbReference>
<protein>
    <recommendedName>
        <fullName evidence="9">Methylated-DNA--protein-cysteine methyltransferase</fullName>
        <ecNumber evidence="9">2.1.1.63</ecNumber>
    </recommendedName>
    <alternativeName>
        <fullName evidence="9">6-O-methylguanine-DNA methyltransferase</fullName>
        <shortName evidence="9">MGMT</shortName>
    </alternativeName>
    <alternativeName>
        <fullName evidence="9">O-6-methylguanine-DNA-alkyltransferase</fullName>
    </alternativeName>
</protein>
<comment type="caution">
    <text evidence="14">The sequence shown here is derived from an EMBL/GenBank/DDBJ whole genome shotgun (WGS) entry which is preliminary data.</text>
</comment>
<evidence type="ECO:0000313" key="13">
    <source>
        <dbReference type="EMBL" id="MBB1258006.1"/>
    </source>
</evidence>
<dbReference type="PANTHER" id="PTHR10815">
    <property type="entry name" value="METHYLATED-DNA--PROTEIN-CYSTEINE METHYLTRANSFERASE"/>
    <property type="match status" value="1"/>
</dbReference>
<evidence type="ECO:0000256" key="9">
    <source>
        <dbReference type="HAMAP-Rule" id="MF_00772"/>
    </source>
</evidence>
<evidence type="ECO:0000313" key="15">
    <source>
        <dbReference type="Proteomes" id="UP000320857"/>
    </source>
</evidence>
<evidence type="ECO:0000259" key="10">
    <source>
        <dbReference type="Pfam" id="PF01035"/>
    </source>
</evidence>
<comment type="miscellaneous">
    <text evidence="9">This enzyme catalyzes only one turnover and therefore is not strictly catalytic. According to one definition, an enzyme is a biocatalyst that acts repeatedly and over many reaction cycles.</text>
</comment>
<keyword evidence="7 9" id="KW-0234">DNA repair</keyword>
<dbReference type="InterPro" id="IPR036631">
    <property type="entry name" value="MGMT_N_sf"/>
</dbReference>
<dbReference type="EC" id="2.1.1.63" evidence="9"/>
<dbReference type="InterPro" id="IPR008332">
    <property type="entry name" value="MethylG_MeTrfase_N"/>
</dbReference>
<evidence type="ECO:0000256" key="6">
    <source>
        <dbReference type="ARBA" id="ARBA00022763"/>
    </source>
</evidence>
<gene>
    <name evidence="14" type="ORF">FNX44_005855</name>
    <name evidence="12" type="ORF">H3146_04685</name>
    <name evidence="13" type="ORF">H3147_04065</name>
</gene>
<dbReference type="Pfam" id="PF01035">
    <property type="entry name" value="DNA_binding_1"/>
    <property type="match status" value="1"/>
</dbReference>
<evidence type="ECO:0000256" key="5">
    <source>
        <dbReference type="ARBA" id="ARBA00022679"/>
    </source>
</evidence>
<feature type="active site" description="Nucleophile; methyl group acceptor" evidence="9">
    <location>
        <position position="135"/>
    </location>
</feature>
<organism evidence="14 15">
    <name type="scientific">Streptomyces alkaliterrae</name>
    <dbReference type="NCBI Taxonomy" id="2213162"/>
    <lineage>
        <taxon>Bacteria</taxon>
        <taxon>Bacillati</taxon>
        <taxon>Actinomycetota</taxon>
        <taxon>Actinomycetes</taxon>
        <taxon>Kitasatosporales</taxon>
        <taxon>Streptomycetaceae</taxon>
        <taxon>Streptomyces</taxon>
    </lineage>
</organism>
<comment type="catalytic activity">
    <reaction evidence="8 9">
        <text>a 6-O-methyl-2'-deoxyguanosine in DNA + L-cysteinyl-[protein] = S-methyl-L-cysteinyl-[protein] + a 2'-deoxyguanosine in DNA</text>
        <dbReference type="Rhea" id="RHEA:24000"/>
        <dbReference type="Rhea" id="RHEA-COMP:10131"/>
        <dbReference type="Rhea" id="RHEA-COMP:10132"/>
        <dbReference type="Rhea" id="RHEA-COMP:11367"/>
        <dbReference type="Rhea" id="RHEA-COMP:11368"/>
        <dbReference type="ChEBI" id="CHEBI:29950"/>
        <dbReference type="ChEBI" id="CHEBI:82612"/>
        <dbReference type="ChEBI" id="CHEBI:85445"/>
        <dbReference type="ChEBI" id="CHEBI:85448"/>
        <dbReference type="EC" id="2.1.1.63"/>
    </reaction>
</comment>
<dbReference type="PANTHER" id="PTHR10815:SF5">
    <property type="entry name" value="METHYLATED-DNA--PROTEIN-CYSTEINE METHYLTRANSFERASE"/>
    <property type="match status" value="1"/>
</dbReference>
<dbReference type="CDD" id="cd06445">
    <property type="entry name" value="ATase"/>
    <property type="match status" value="1"/>
</dbReference>
<evidence type="ECO:0000256" key="8">
    <source>
        <dbReference type="ARBA" id="ARBA00049348"/>
    </source>
</evidence>
<evidence type="ECO:0000313" key="14">
    <source>
        <dbReference type="EMBL" id="MQS01408.1"/>
    </source>
</evidence>
<dbReference type="PROSITE" id="PS00374">
    <property type="entry name" value="MGMT"/>
    <property type="match status" value="1"/>
</dbReference>
<evidence type="ECO:0000313" key="17">
    <source>
        <dbReference type="Proteomes" id="UP000525686"/>
    </source>
</evidence>
<evidence type="ECO:0000313" key="12">
    <source>
        <dbReference type="EMBL" id="MBB1252667.1"/>
    </source>
</evidence>
<keyword evidence="4 9" id="KW-0489">Methyltransferase</keyword>
<comment type="similarity">
    <text evidence="2 9">Belongs to the MGMT family.</text>
</comment>
<dbReference type="Pfam" id="PF02870">
    <property type="entry name" value="Methyltransf_1N"/>
    <property type="match status" value="1"/>
</dbReference>